<evidence type="ECO:0000256" key="1">
    <source>
        <dbReference type="SAM" id="MobiDB-lite"/>
    </source>
</evidence>
<dbReference type="RefSeq" id="XP_067077097.1">
    <property type="nucleotide sequence ID" value="XM_067220996.1"/>
</dbReference>
<dbReference type="Proteomes" id="UP000195570">
    <property type="component" value="Unassembled WGS sequence"/>
</dbReference>
<dbReference type="GeneID" id="92380808"/>
<reference evidence="2" key="1">
    <citation type="submission" date="2016-09" db="EMBL/GenBank/DDBJ databases">
        <authorList>
            <person name="Hebert L."/>
            <person name="Moumen B."/>
        </authorList>
    </citation>
    <scope>NUCLEOTIDE SEQUENCE [LARGE SCALE GENOMIC DNA]</scope>
    <source>
        <strain evidence="2">OVI</strain>
    </source>
</reference>
<gene>
    <name evidence="2" type="ORF">TEOVI_000687400</name>
</gene>
<accession>A0A1G4I1I1</accession>
<dbReference type="VEuPathDB" id="TriTrypDB:TEOVI_000687400"/>
<evidence type="ECO:0000313" key="2">
    <source>
        <dbReference type="EMBL" id="SCU65506.1"/>
    </source>
</evidence>
<feature type="compositionally biased region" description="Pro residues" evidence="1">
    <location>
        <begin position="78"/>
        <end position="89"/>
    </location>
</feature>
<feature type="region of interest" description="Disordered" evidence="1">
    <location>
        <begin position="63"/>
        <end position="89"/>
    </location>
</feature>
<feature type="region of interest" description="Disordered" evidence="1">
    <location>
        <begin position="1"/>
        <end position="42"/>
    </location>
</feature>
<protein>
    <submittedName>
        <fullName evidence="2">Uncharacterized protein</fullName>
    </submittedName>
</protein>
<dbReference type="AlphaFoldDB" id="A0A1G4I1I1"/>
<evidence type="ECO:0000313" key="3">
    <source>
        <dbReference type="Proteomes" id="UP000195570"/>
    </source>
</evidence>
<sequence>MWLRSRKCGGSLGEIGDGGRQYGQSTSVRARSAPAERRSKSVGVSDVEKRLCIVKRNRMRHIYDGTEGNDEDVTQMSPPTPPLPPAIAPPCPAYPTFDLVRTPKHEQHLIEALVAELTDVIVFPSAVLGGK</sequence>
<organism evidence="2 3">
    <name type="scientific">Trypanosoma equiperdum</name>
    <dbReference type="NCBI Taxonomy" id="5694"/>
    <lineage>
        <taxon>Eukaryota</taxon>
        <taxon>Discoba</taxon>
        <taxon>Euglenozoa</taxon>
        <taxon>Kinetoplastea</taxon>
        <taxon>Metakinetoplastina</taxon>
        <taxon>Trypanosomatida</taxon>
        <taxon>Trypanosomatidae</taxon>
        <taxon>Trypanosoma</taxon>
    </lineage>
</organism>
<name>A0A1G4I1I1_TRYEQ</name>
<comment type="caution">
    <text evidence="2">The sequence shown here is derived from an EMBL/GenBank/DDBJ whole genome shotgun (WGS) entry which is preliminary data.</text>
</comment>
<keyword evidence="3" id="KW-1185">Reference proteome</keyword>
<feature type="compositionally biased region" description="Gly residues" evidence="1">
    <location>
        <begin position="10"/>
        <end position="21"/>
    </location>
</feature>
<proteinExistence type="predicted"/>
<dbReference type="EMBL" id="CZPT02000317">
    <property type="protein sequence ID" value="SCU65506.1"/>
    <property type="molecule type" value="Genomic_DNA"/>
</dbReference>